<reference evidence="9" key="1">
    <citation type="journal article" date="2011" name="Proc. Natl. Acad. Sci. U.S.A.">
        <title>Obligate biotrophy features unraveled by the genomic analysis of rust fungi.</title>
        <authorList>
            <person name="Duplessis S."/>
            <person name="Cuomo C.A."/>
            <person name="Lin Y.-C."/>
            <person name="Aerts A."/>
            <person name="Tisserant E."/>
            <person name="Veneault-Fourrey C."/>
            <person name="Joly D.L."/>
            <person name="Hacquard S."/>
            <person name="Amselem J."/>
            <person name="Cantarel B.L."/>
            <person name="Chiu R."/>
            <person name="Coutinho P.M."/>
            <person name="Feau N."/>
            <person name="Field M."/>
            <person name="Frey P."/>
            <person name="Gelhaye E."/>
            <person name="Goldberg J."/>
            <person name="Grabherr M.G."/>
            <person name="Kodira C.D."/>
            <person name="Kohler A."/>
            <person name="Kuees U."/>
            <person name="Lindquist E.A."/>
            <person name="Lucas S.M."/>
            <person name="Mago R."/>
            <person name="Mauceli E."/>
            <person name="Morin E."/>
            <person name="Murat C."/>
            <person name="Pangilinan J.L."/>
            <person name="Park R."/>
            <person name="Pearson M."/>
            <person name="Quesneville H."/>
            <person name="Rouhier N."/>
            <person name="Sakthikumar S."/>
            <person name="Salamov A.A."/>
            <person name="Schmutz J."/>
            <person name="Selles B."/>
            <person name="Shapiro H."/>
            <person name="Tanguay P."/>
            <person name="Tuskan G.A."/>
            <person name="Henrissat B."/>
            <person name="Van de Peer Y."/>
            <person name="Rouze P."/>
            <person name="Ellis J.G."/>
            <person name="Dodds P.N."/>
            <person name="Schein J.E."/>
            <person name="Zhong S."/>
            <person name="Hamelin R.C."/>
            <person name="Grigoriev I.V."/>
            <person name="Szabo L.J."/>
            <person name="Martin F."/>
        </authorList>
    </citation>
    <scope>NUCLEOTIDE SEQUENCE [LARGE SCALE GENOMIC DNA]</scope>
    <source>
        <strain evidence="9">98AG31 / pathotype 3-4-7</strain>
    </source>
</reference>
<dbReference type="InParanoid" id="F4S1F4"/>
<evidence type="ECO:0000256" key="1">
    <source>
        <dbReference type="ARBA" id="ARBA00008601"/>
    </source>
</evidence>
<dbReference type="OrthoDB" id="2017893at2759"/>
<evidence type="ECO:0000259" key="6">
    <source>
        <dbReference type="PROSITE" id="PS50054"/>
    </source>
</evidence>
<dbReference type="eggNOG" id="KOG1716">
    <property type="taxonomic scope" value="Eukaryota"/>
</dbReference>
<organism evidence="9">
    <name type="scientific">Melampsora larici-populina (strain 98AG31 / pathotype 3-4-7)</name>
    <name type="common">Poplar leaf rust fungus</name>
    <dbReference type="NCBI Taxonomy" id="747676"/>
    <lineage>
        <taxon>Eukaryota</taxon>
        <taxon>Fungi</taxon>
        <taxon>Dikarya</taxon>
        <taxon>Basidiomycota</taxon>
        <taxon>Pucciniomycotina</taxon>
        <taxon>Pucciniomycetes</taxon>
        <taxon>Pucciniales</taxon>
        <taxon>Melampsoraceae</taxon>
        <taxon>Melampsora</taxon>
    </lineage>
</organism>
<dbReference type="GO" id="GO:0008138">
    <property type="term" value="F:protein tyrosine/serine/threonine phosphatase activity"/>
    <property type="evidence" value="ECO:0007669"/>
    <property type="project" value="TreeGrafter"/>
</dbReference>
<dbReference type="InterPro" id="IPR000387">
    <property type="entry name" value="Tyr_Pase_dom"/>
</dbReference>
<dbReference type="KEGG" id="mlr:MELLADRAFT_117771"/>
<dbReference type="AlphaFoldDB" id="F4S1F4"/>
<dbReference type="SMART" id="SM00195">
    <property type="entry name" value="DSPc"/>
    <property type="match status" value="1"/>
</dbReference>
<evidence type="ECO:0000259" key="7">
    <source>
        <dbReference type="PROSITE" id="PS50056"/>
    </source>
</evidence>
<dbReference type="InterPro" id="IPR016130">
    <property type="entry name" value="Tyr_Pase_AS"/>
</dbReference>
<dbReference type="PROSITE" id="PS50056">
    <property type="entry name" value="TYR_PHOSPHATASE_2"/>
    <property type="match status" value="1"/>
</dbReference>
<dbReference type="InterPro" id="IPR020422">
    <property type="entry name" value="TYR_PHOSPHATASE_DUAL_dom"/>
</dbReference>
<dbReference type="STRING" id="747676.F4S1F4"/>
<dbReference type="HOGENOM" id="CLU_023312_4_0_1"/>
<dbReference type="Gene3D" id="3.90.190.10">
    <property type="entry name" value="Protein tyrosine phosphatase superfamily"/>
    <property type="match status" value="1"/>
</dbReference>
<accession>F4S1F4</accession>
<dbReference type="Proteomes" id="UP000001072">
    <property type="component" value="Unassembled WGS sequence"/>
</dbReference>
<dbReference type="RefSeq" id="XP_007415162.1">
    <property type="nucleotide sequence ID" value="XM_007415100.1"/>
</dbReference>
<dbReference type="SUPFAM" id="SSF52799">
    <property type="entry name" value="(Phosphotyrosine protein) phosphatases II"/>
    <property type="match status" value="1"/>
</dbReference>
<proteinExistence type="inferred from homology"/>
<feature type="region of interest" description="Disordered" evidence="5">
    <location>
        <begin position="333"/>
        <end position="357"/>
    </location>
</feature>
<evidence type="ECO:0000313" key="8">
    <source>
        <dbReference type="EMBL" id="EGG01571.1"/>
    </source>
</evidence>
<feature type="compositionally biased region" description="Polar residues" evidence="5">
    <location>
        <begin position="236"/>
        <end position="256"/>
    </location>
</feature>
<dbReference type="VEuPathDB" id="FungiDB:MELLADRAFT_117771"/>
<dbReference type="Pfam" id="PF00782">
    <property type="entry name" value="DSPc"/>
    <property type="match status" value="1"/>
</dbReference>
<dbReference type="EC" id="3.1.3.48" evidence="2"/>
<keyword evidence="4" id="KW-0904">Protein phosphatase</keyword>
<dbReference type="EMBL" id="GL883137">
    <property type="protein sequence ID" value="EGG01571.1"/>
    <property type="molecule type" value="Genomic_DNA"/>
</dbReference>
<feature type="region of interest" description="Disordered" evidence="5">
    <location>
        <begin position="226"/>
        <end position="263"/>
    </location>
</feature>
<dbReference type="FunCoup" id="F4S1F4">
    <property type="interactions" value="513"/>
</dbReference>
<evidence type="ECO:0000256" key="3">
    <source>
        <dbReference type="ARBA" id="ARBA00022801"/>
    </source>
</evidence>
<sequence>MTSETPTNMNKIIPKLFIGDFNSSQSINSLKSNQIQSIVSAMKQSYEPPSGFNLFRVPIDDTDKTNVCEWFDVVGNWIQARLDDPNGMGVLVHCAAGVSRSTTLVAAYLMKAQKLTAEEAVFYISSKRPQVQPTEFFIYQLEMYERCNCEWDPAKYQEQRRFVMGFVANEMKDGPGAQKLVLAYYPSPAASPRDKNTSDPFSSFTMTPLNAETIATKLTSPSALTFELKPDPPKESFSSLPTRQRFTKRGQSTSPNPVILESKGIPNRPEVEKLGQGKVTIQGKRIRCKMCRRELAARDHVLSHSPGQGQAAFAPQKRDMTKFREEAMERFRSQHFHLNPSSTLPNDQSDEVKSDEPLGGLASLRVSTPITPNLDQTQPISPPLSNQSTDEWFKSKVSTQALISPPLINSKDCSSYFVEPLSWMSKVLEKGESMGKIVCPNLKCNSKLGCFDWAGVQCSCGAWITPGFQISRSKVDEI</sequence>
<keyword evidence="3" id="KW-0378">Hydrolase</keyword>
<evidence type="ECO:0000256" key="4">
    <source>
        <dbReference type="ARBA" id="ARBA00022912"/>
    </source>
</evidence>
<dbReference type="PANTHER" id="PTHR45848:SF4">
    <property type="entry name" value="DUAL SPECIFICITY PROTEIN PHOSPHATASE 12"/>
    <property type="match status" value="1"/>
</dbReference>
<dbReference type="PROSITE" id="PS00383">
    <property type="entry name" value="TYR_PHOSPHATASE_1"/>
    <property type="match status" value="1"/>
</dbReference>
<dbReference type="InterPro" id="IPR000340">
    <property type="entry name" value="Dual-sp_phosphatase_cat-dom"/>
</dbReference>
<dbReference type="PROSITE" id="PS50054">
    <property type="entry name" value="TYR_PHOSPHATASE_DUAL"/>
    <property type="match status" value="1"/>
</dbReference>
<comment type="similarity">
    <text evidence="1">Belongs to the protein-tyrosine phosphatase family. Non-receptor class dual specificity subfamily.</text>
</comment>
<protein>
    <recommendedName>
        <fullName evidence="2">protein-tyrosine-phosphatase</fullName>
        <ecNumber evidence="2">3.1.3.48</ecNumber>
    </recommendedName>
</protein>
<evidence type="ECO:0000256" key="5">
    <source>
        <dbReference type="SAM" id="MobiDB-lite"/>
    </source>
</evidence>
<dbReference type="InterPro" id="IPR029021">
    <property type="entry name" value="Prot-tyrosine_phosphatase-like"/>
</dbReference>
<name>F4S1F4_MELLP</name>
<dbReference type="GeneID" id="18926089"/>
<evidence type="ECO:0000256" key="2">
    <source>
        <dbReference type="ARBA" id="ARBA00013064"/>
    </source>
</evidence>
<dbReference type="GO" id="GO:0005634">
    <property type="term" value="C:nucleus"/>
    <property type="evidence" value="ECO:0007669"/>
    <property type="project" value="TreeGrafter"/>
</dbReference>
<feature type="domain" description="Tyrosine-protein phosphatase" evidence="6">
    <location>
        <begin position="8"/>
        <end position="150"/>
    </location>
</feature>
<dbReference type="PANTHER" id="PTHR45848">
    <property type="entry name" value="DUAL SPECIFICITY PROTEIN PHOSPHATASE 12 FAMILY MEMBER"/>
    <property type="match status" value="1"/>
</dbReference>
<dbReference type="GO" id="GO:0004725">
    <property type="term" value="F:protein tyrosine phosphatase activity"/>
    <property type="evidence" value="ECO:0007669"/>
    <property type="project" value="UniProtKB-EC"/>
</dbReference>
<feature type="domain" description="Tyrosine specific protein phosphatases" evidence="7">
    <location>
        <begin position="68"/>
        <end position="135"/>
    </location>
</feature>
<evidence type="ECO:0000313" key="9">
    <source>
        <dbReference type="Proteomes" id="UP000001072"/>
    </source>
</evidence>
<dbReference type="CDD" id="cd14498">
    <property type="entry name" value="DSP"/>
    <property type="match status" value="1"/>
</dbReference>
<gene>
    <name evidence="8" type="ORF">MELLADRAFT_117771</name>
</gene>
<keyword evidence="9" id="KW-1185">Reference proteome</keyword>